<comment type="caution">
    <text evidence="3">The sequence shown here is derived from an EMBL/GenBank/DDBJ whole genome shotgun (WGS) entry which is preliminary data.</text>
</comment>
<dbReference type="Pfam" id="PF13862">
    <property type="entry name" value="BCCIP"/>
    <property type="match status" value="1"/>
</dbReference>
<organism evidence="3 4">
    <name type="scientific">Thalassiosira oceanica</name>
    <name type="common">Marine diatom</name>
    <dbReference type="NCBI Taxonomy" id="159749"/>
    <lineage>
        <taxon>Eukaryota</taxon>
        <taxon>Sar</taxon>
        <taxon>Stramenopiles</taxon>
        <taxon>Ochrophyta</taxon>
        <taxon>Bacillariophyta</taxon>
        <taxon>Coscinodiscophyceae</taxon>
        <taxon>Thalassiosirophycidae</taxon>
        <taxon>Thalassiosirales</taxon>
        <taxon>Thalassiosiraceae</taxon>
        <taxon>Thalassiosira</taxon>
    </lineage>
</organism>
<dbReference type="OrthoDB" id="27543at2759"/>
<evidence type="ECO:0000256" key="2">
    <source>
        <dbReference type="SAM" id="MobiDB-lite"/>
    </source>
</evidence>
<keyword evidence="4" id="KW-1185">Reference proteome</keyword>
<gene>
    <name evidence="3" type="ORF">THAOC_03338</name>
</gene>
<proteinExistence type="inferred from homology"/>
<dbReference type="PANTHER" id="PTHR13261:SF0">
    <property type="entry name" value="BRCA2 AND CDKN1A-INTERACTING PROTEIN"/>
    <property type="match status" value="1"/>
</dbReference>
<feature type="compositionally biased region" description="Acidic residues" evidence="2">
    <location>
        <begin position="34"/>
        <end position="46"/>
    </location>
</feature>
<feature type="compositionally biased region" description="Acidic residues" evidence="2">
    <location>
        <begin position="58"/>
        <end position="72"/>
    </location>
</feature>
<evidence type="ECO:0000313" key="3">
    <source>
        <dbReference type="EMBL" id="EJK74955.1"/>
    </source>
</evidence>
<dbReference type="PANTHER" id="PTHR13261">
    <property type="entry name" value="BRCA2 AND CDKN1A INTERACTING PROTEIN"/>
    <property type="match status" value="1"/>
</dbReference>
<comment type="similarity">
    <text evidence="1">Belongs to the BCP1 family.</text>
</comment>
<dbReference type="OMA" id="ERLINCP"/>
<dbReference type="EMBL" id="AGNL01003230">
    <property type="protein sequence ID" value="EJK74955.1"/>
    <property type="molecule type" value="Genomic_DNA"/>
</dbReference>
<protein>
    <submittedName>
        <fullName evidence="3">Uncharacterized protein</fullName>
    </submittedName>
</protein>
<feature type="region of interest" description="Disordered" evidence="2">
    <location>
        <begin position="1"/>
        <end position="107"/>
    </location>
</feature>
<accession>K0TBS3</accession>
<dbReference type="Proteomes" id="UP000266841">
    <property type="component" value="Unassembled WGS sequence"/>
</dbReference>
<dbReference type="eggNOG" id="KOG3034">
    <property type="taxonomic scope" value="Eukaryota"/>
</dbReference>
<dbReference type="GO" id="GO:0005634">
    <property type="term" value="C:nucleus"/>
    <property type="evidence" value="ECO:0007669"/>
    <property type="project" value="TreeGrafter"/>
</dbReference>
<dbReference type="AlphaFoldDB" id="K0TBS3"/>
<dbReference type="InterPro" id="IPR025602">
    <property type="entry name" value="BCP1_family"/>
</dbReference>
<name>K0TBS3_THAOC</name>
<evidence type="ECO:0000313" key="4">
    <source>
        <dbReference type="Proteomes" id="UP000266841"/>
    </source>
</evidence>
<reference evidence="3 4" key="1">
    <citation type="journal article" date="2012" name="Genome Biol.">
        <title>Genome and low-iron response of an oceanic diatom adapted to chronic iron limitation.</title>
        <authorList>
            <person name="Lommer M."/>
            <person name="Specht M."/>
            <person name="Roy A.S."/>
            <person name="Kraemer L."/>
            <person name="Andreson R."/>
            <person name="Gutowska M.A."/>
            <person name="Wolf J."/>
            <person name="Bergner S.V."/>
            <person name="Schilhabel M.B."/>
            <person name="Klostermeier U.C."/>
            <person name="Beiko R.G."/>
            <person name="Rosenstiel P."/>
            <person name="Hippler M."/>
            <person name="Laroche J."/>
        </authorList>
    </citation>
    <scope>NUCLEOTIDE SEQUENCE [LARGE SCALE GENOMIC DNA]</scope>
    <source>
        <strain evidence="3 4">CCMP1005</strain>
    </source>
</reference>
<evidence type="ECO:0000256" key="1">
    <source>
        <dbReference type="ARBA" id="ARBA00006781"/>
    </source>
</evidence>
<sequence length="361" mass="40008">MAGGKKRKSRDVDDAPGASASALADPPPIRHDSDADDSSSSDDDSLVLEGAVVRNPEASDDDEDDISSEEDGPTFKKARSRDSSSKRSSKFSGIEKQPKSIKKKGKSQPETINVEFLFCDMHERFFHGMKTLTHRFGIHAPHSSQLSDLLIDNIMLGTVLTTDDPNDGKKTKESQTPKFPGQEEDNVFGYASMVNLNQRGDVKCIQDLKKLCLKYCPAQYHTEMSTVLSGKTKRPAGFLFHERMVNVPLEITEVLHQQLLKDIDHAIETADDDDERKSVDFGAFVRLAPCYAAGGGTGAIYKYFDDEIFATNAEFTYVFDVPRMHEDEDEEKMICTVIVMTKTGHRAAMKDLNKLISQGGA</sequence>